<evidence type="ECO:0000256" key="1">
    <source>
        <dbReference type="RuleBase" id="RU004508"/>
    </source>
</evidence>
<dbReference type="Gene3D" id="3.40.640.10">
    <property type="entry name" value="Type I PLP-dependent aspartate aminotransferase-like (Major domain)"/>
    <property type="match status" value="1"/>
</dbReference>
<keyword evidence="3" id="KW-1185">Reference proteome</keyword>
<protein>
    <submittedName>
        <fullName evidence="2">DegT/DnrJ/EryC1/StrS family aminotransferase</fullName>
    </submittedName>
</protein>
<dbReference type="InterPro" id="IPR015422">
    <property type="entry name" value="PyrdxlP-dep_Trfase_small"/>
</dbReference>
<dbReference type="PANTHER" id="PTHR30244:SF42">
    <property type="entry name" value="UDP-2-ACETAMIDO-2-DEOXY-3-OXO-D-GLUCURONATE AMINOTRANSFERASE"/>
    <property type="match status" value="1"/>
</dbReference>
<dbReference type="CDD" id="cd00616">
    <property type="entry name" value="AHBA_syn"/>
    <property type="match status" value="1"/>
</dbReference>
<dbReference type="InterPro" id="IPR015424">
    <property type="entry name" value="PyrdxlP-dep_Trfase"/>
</dbReference>
<accession>A0ABY5ZUH0</accession>
<keyword evidence="2" id="KW-0808">Transferase</keyword>
<evidence type="ECO:0000313" key="3">
    <source>
        <dbReference type="Proteomes" id="UP001060414"/>
    </source>
</evidence>
<dbReference type="Pfam" id="PF01041">
    <property type="entry name" value="DegT_DnrJ_EryC1"/>
    <property type="match status" value="1"/>
</dbReference>
<organism evidence="2 3">
    <name type="scientific">Geoalkalibacter halelectricus</name>
    <dbReference type="NCBI Taxonomy" id="2847045"/>
    <lineage>
        <taxon>Bacteria</taxon>
        <taxon>Pseudomonadati</taxon>
        <taxon>Thermodesulfobacteriota</taxon>
        <taxon>Desulfuromonadia</taxon>
        <taxon>Desulfuromonadales</taxon>
        <taxon>Geoalkalibacteraceae</taxon>
        <taxon>Geoalkalibacter</taxon>
    </lineage>
</organism>
<keyword evidence="1" id="KW-0663">Pyridoxal phosphate</keyword>
<evidence type="ECO:0000313" key="2">
    <source>
        <dbReference type="EMBL" id="UWZ81580.1"/>
    </source>
</evidence>
<dbReference type="Proteomes" id="UP001060414">
    <property type="component" value="Chromosome"/>
</dbReference>
<reference evidence="2" key="1">
    <citation type="journal article" date="2022" name="Environ. Microbiol.">
        <title>Geoalkalibacter halelectricus SAP #1 sp. nov. possessing extracellular electron transfer and mineral#reducing capabilities from a haloalkaline environment.</title>
        <authorList>
            <person name="Yadav S."/>
            <person name="Singh R."/>
            <person name="Sundharam S.S."/>
            <person name="Chaudhary S."/>
            <person name="Krishnamurthi S."/>
            <person name="Patil S.A."/>
        </authorList>
    </citation>
    <scope>NUCLEOTIDE SEQUENCE</scope>
    <source>
        <strain evidence="2">SAP-1</strain>
    </source>
</reference>
<sequence length="364" mass="39728">MQFIDLKTQQQPIREDIERRIKAVLDHGQYIMGPEVTELEKRLADFVGARHCVSVSSGTDALLIAMMALGVGPGDEVVTTPFTFISTVETIALLGARPVFVDIDPRTYNLDPNLLQAALTDKTKAIMPVSLYGQCADFQAINAIAAKRGIPVIEDGAQSFGATHRGEKSCHLSTIGCTSFFPSKPLGGYGDGGACFTDDDELAKRMQQIRVHGQDRRYNHPLIGVNGRLDTLQAAILLSKLDVFPEEVARRAAVAEQYRKLLDGKVVIPFVEEFNTSVYAQYTIRVDARDEVAAALASQGVPTAVHYPVPLHRQPAFASLGYPDECFPHAEEAARQVMSLPMHPYLAVADQVRIAEALKAAVAR</sequence>
<dbReference type="Gene3D" id="3.90.1150.10">
    <property type="entry name" value="Aspartate Aminotransferase, domain 1"/>
    <property type="match status" value="1"/>
</dbReference>
<dbReference type="PIRSF" id="PIRSF000390">
    <property type="entry name" value="PLP_StrS"/>
    <property type="match status" value="1"/>
</dbReference>
<keyword evidence="2" id="KW-0032">Aminotransferase</keyword>
<dbReference type="PANTHER" id="PTHR30244">
    <property type="entry name" value="TRANSAMINASE"/>
    <property type="match status" value="1"/>
</dbReference>
<dbReference type="EMBL" id="CP092109">
    <property type="protein sequence ID" value="UWZ81580.1"/>
    <property type="molecule type" value="Genomic_DNA"/>
</dbReference>
<dbReference type="InterPro" id="IPR000653">
    <property type="entry name" value="DegT/StrS_aminotransferase"/>
</dbReference>
<comment type="similarity">
    <text evidence="1">Belongs to the DegT/DnrJ/EryC1 family.</text>
</comment>
<gene>
    <name evidence="2" type="ORF">L9S41_10680</name>
</gene>
<dbReference type="GO" id="GO:0008483">
    <property type="term" value="F:transaminase activity"/>
    <property type="evidence" value="ECO:0007669"/>
    <property type="project" value="UniProtKB-KW"/>
</dbReference>
<name>A0ABY5ZUH0_9BACT</name>
<dbReference type="InterPro" id="IPR015421">
    <property type="entry name" value="PyrdxlP-dep_Trfase_major"/>
</dbReference>
<proteinExistence type="inferred from homology"/>
<dbReference type="SUPFAM" id="SSF53383">
    <property type="entry name" value="PLP-dependent transferases"/>
    <property type="match status" value="1"/>
</dbReference>